<comment type="caution">
    <text evidence="1">The sequence shown here is derived from an EMBL/GenBank/DDBJ whole genome shotgun (WGS) entry which is preliminary data.</text>
</comment>
<protein>
    <submittedName>
        <fullName evidence="1">Uncharacterized protein</fullName>
    </submittedName>
</protein>
<dbReference type="Proteomes" id="UP001181693">
    <property type="component" value="Unassembled WGS sequence"/>
</dbReference>
<gene>
    <name evidence="1" type="ORF">GDO54_016909</name>
</gene>
<keyword evidence="2" id="KW-1185">Reference proteome</keyword>
<reference evidence="1" key="1">
    <citation type="thesis" date="2020" institute="ProQuest LLC" country="789 East Eisenhower Parkway, Ann Arbor, MI, USA">
        <title>Comparative Genomics and Chromosome Evolution.</title>
        <authorList>
            <person name="Mudd A.B."/>
        </authorList>
    </citation>
    <scope>NUCLEOTIDE SEQUENCE</scope>
    <source>
        <strain evidence="1">1538</strain>
        <tissue evidence="1">Blood</tissue>
    </source>
</reference>
<evidence type="ECO:0000313" key="1">
    <source>
        <dbReference type="EMBL" id="DBA18690.1"/>
    </source>
</evidence>
<proteinExistence type="predicted"/>
<dbReference type="AlphaFoldDB" id="A0AAV3A5C3"/>
<organism evidence="1 2">
    <name type="scientific">Pyxicephalus adspersus</name>
    <name type="common">African bullfrog</name>
    <dbReference type="NCBI Taxonomy" id="30357"/>
    <lineage>
        <taxon>Eukaryota</taxon>
        <taxon>Metazoa</taxon>
        <taxon>Chordata</taxon>
        <taxon>Craniata</taxon>
        <taxon>Vertebrata</taxon>
        <taxon>Euteleostomi</taxon>
        <taxon>Amphibia</taxon>
        <taxon>Batrachia</taxon>
        <taxon>Anura</taxon>
        <taxon>Neobatrachia</taxon>
        <taxon>Ranoidea</taxon>
        <taxon>Pyxicephalidae</taxon>
        <taxon>Pyxicephalinae</taxon>
        <taxon>Pyxicephalus</taxon>
    </lineage>
</organism>
<dbReference type="EMBL" id="DYDO01000009">
    <property type="protein sequence ID" value="DBA18690.1"/>
    <property type="molecule type" value="Genomic_DNA"/>
</dbReference>
<accession>A0AAV3A5C3</accession>
<name>A0AAV3A5C3_PYXAD</name>
<evidence type="ECO:0000313" key="2">
    <source>
        <dbReference type="Proteomes" id="UP001181693"/>
    </source>
</evidence>
<sequence length="88" mass="10025">MMNKSGVRLGKSSVQLSVVICHYSYMPNIFAFWGNLGLENVNSCQSSLDVLLIYSKDFACSDFNMVNRNTRNQSWPGHWYHTEAISKS</sequence>